<dbReference type="OrthoDB" id="8741349at2"/>
<evidence type="ECO:0000256" key="1">
    <source>
        <dbReference type="SAM" id="SignalP"/>
    </source>
</evidence>
<name>A0A1I1N0D8_9GAMM</name>
<keyword evidence="3" id="KW-1185">Reference proteome</keyword>
<gene>
    <name evidence="2" type="ORF">SAMN05660831_00043</name>
</gene>
<proteinExistence type="predicted"/>
<evidence type="ECO:0000313" key="2">
    <source>
        <dbReference type="EMBL" id="SFC90816.1"/>
    </source>
</evidence>
<accession>A0A1I1N0D8</accession>
<dbReference type="EMBL" id="FOMJ01000001">
    <property type="protein sequence ID" value="SFC90816.1"/>
    <property type="molecule type" value="Genomic_DNA"/>
</dbReference>
<protein>
    <recommendedName>
        <fullName evidence="4">Outer membrane protein beta-barrel domain-containing protein</fullName>
    </recommendedName>
</protein>
<dbReference type="STRING" id="1123397.SAMN05660831_00043"/>
<dbReference type="Proteomes" id="UP000198611">
    <property type="component" value="Unassembled WGS sequence"/>
</dbReference>
<dbReference type="RefSeq" id="WP_093426747.1">
    <property type="nucleotide sequence ID" value="NZ_FOMJ01000001.1"/>
</dbReference>
<organism evidence="2 3">
    <name type="scientific">Thiohalospira halophila DSM 15071</name>
    <dbReference type="NCBI Taxonomy" id="1123397"/>
    <lineage>
        <taxon>Bacteria</taxon>
        <taxon>Pseudomonadati</taxon>
        <taxon>Pseudomonadota</taxon>
        <taxon>Gammaproteobacteria</taxon>
        <taxon>Thiohalospirales</taxon>
        <taxon>Thiohalospiraceae</taxon>
        <taxon>Thiohalospira</taxon>
    </lineage>
</organism>
<evidence type="ECO:0008006" key="4">
    <source>
        <dbReference type="Google" id="ProtNLM"/>
    </source>
</evidence>
<keyword evidence="1" id="KW-0732">Signal</keyword>
<evidence type="ECO:0000313" key="3">
    <source>
        <dbReference type="Proteomes" id="UP000198611"/>
    </source>
</evidence>
<dbReference type="AlphaFoldDB" id="A0A1I1N0D8"/>
<feature type="signal peptide" evidence="1">
    <location>
        <begin position="1"/>
        <end position="24"/>
    </location>
</feature>
<sequence length="205" mass="22520">MQYQLKATIAGMMMAGFAAGPAMADSPATVKPNEIQLGMVSQDSESGYRAEVSVGRNDTWEAGSPTKHGQLLERDWGPSGGSYSRIQIGAGWGYEPDAQTHWELLEVGLRIDRFAQTVEHNGYESLDQDADANYYVASDYETWWGDLGLRGRVQYADVHDSAGIDLRAEGLYRITNGWQLTASYEMADAGLPEEDILAAGVRFGW</sequence>
<reference evidence="2 3" key="1">
    <citation type="submission" date="2016-10" db="EMBL/GenBank/DDBJ databases">
        <authorList>
            <person name="de Groot N.N."/>
        </authorList>
    </citation>
    <scope>NUCLEOTIDE SEQUENCE [LARGE SCALE GENOMIC DNA]</scope>
    <source>
        <strain evidence="2 3">HL3</strain>
    </source>
</reference>
<feature type="chain" id="PRO_5011658212" description="Outer membrane protein beta-barrel domain-containing protein" evidence="1">
    <location>
        <begin position="25"/>
        <end position="205"/>
    </location>
</feature>